<dbReference type="PANTHER" id="PTHR43397">
    <property type="entry name" value="ERGOTHIONEINE BIOSYNTHESIS PROTEIN 1"/>
    <property type="match status" value="1"/>
</dbReference>
<evidence type="ECO:0000313" key="4">
    <source>
        <dbReference type="EMBL" id="MBK1896248.1"/>
    </source>
</evidence>
<evidence type="ECO:0000256" key="2">
    <source>
        <dbReference type="ARBA" id="ARBA00022679"/>
    </source>
</evidence>
<dbReference type="PIRSF" id="PIRSF018005">
    <property type="entry name" value="UCP018005"/>
    <property type="match status" value="1"/>
</dbReference>
<dbReference type="RefSeq" id="WP_200245696.1">
    <property type="nucleotide sequence ID" value="NZ_JAENHK010000010.1"/>
</dbReference>
<dbReference type="Pfam" id="PF10017">
    <property type="entry name" value="Methyltransf_33"/>
    <property type="match status" value="1"/>
</dbReference>
<evidence type="ECO:0000256" key="1">
    <source>
        <dbReference type="ARBA" id="ARBA00022603"/>
    </source>
</evidence>
<comment type="caution">
    <text evidence="4">The sequence shown here is derived from an EMBL/GenBank/DDBJ whole genome shotgun (WGS) entry which is preliminary data.</text>
</comment>
<dbReference type="InterPro" id="IPR029063">
    <property type="entry name" value="SAM-dependent_MTases_sf"/>
</dbReference>
<protein>
    <submittedName>
        <fullName evidence="4">L-histidine N(Alpha)-methyltransferase</fullName>
    </submittedName>
</protein>
<proteinExistence type="predicted"/>
<keyword evidence="5" id="KW-1185">Reference proteome</keyword>
<dbReference type="InterPro" id="IPR051128">
    <property type="entry name" value="EgtD_Methyltrsf_superfamily"/>
</dbReference>
<dbReference type="InterPro" id="IPR017804">
    <property type="entry name" value="MeTrfase_EgtD-like"/>
</dbReference>
<dbReference type="InterPro" id="IPR019257">
    <property type="entry name" value="MeTrfase_dom"/>
</dbReference>
<dbReference type="EMBL" id="JAENHK010000010">
    <property type="protein sequence ID" value="MBK1896248.1"/>
    <property type="molecule type" value="Genomic_DNA"/>
</dbReference>
<name>A0ABS1FV78_9FLAO</name>
<dbReference type="Proteomes" id="UP000628669">
    <property type="component" value="Unassembled WGS sequence"/>
</dbReference>
<feature type="domain" description="Histidine-specific methyltransferase SAM-dependent" evidence="3">
    <location>
        <begin position="22"/>
        <end position="325"/>
    </location>
</feature>
<keyword evidence="1" id="KW-0489">Methyltransferase</keyword>
<sequence>MNSNTKSQIKSNHPKTENFFIDVKKGLESNPKRLSSKYFYDEVGDHLFQKIMAMPEYYLTKCELDIFQNKTADIAELIAFDKQPFDLIELGAGDAMKSSHLLKYMVEQGLDFTYMPIDISGNILSILDRKLSENIPDLNVVRLEGEYFEMLNKAASLSSRRKVILFLGGNIGNMELEEATLFCIGLKEHLATGDRVLIGFDLKKNPNTILNAYNDKTGITAEFNLNLLARINREFGADFNLDQFQHYQTYDPVGGACRSYLVSLIDQVVTIDHMRISFKENELIDMEVSQKFSEIDIKELAEKSGFEIEGEIKDSKKWFIDSVWKVK</sequence>
<evidence type="ECO:0000313" key="5">
    <source>
        <dbReference type="Proteomes" id="UP000628669"/>
    </source>
</evidence>
<gene>
    <name evidence="4" type="ORF">JHL15_10830</name>
</gene>
<reference evidence="5" key="1">
    <citation type="submission" date="2021-01" db="EMBL/GenBank/DDBJ databases">
        <title>Genome public.</title>
        <authorList>
            <person name="Liu C."/>
            <person name="Sun Q."/>
        </authorList>
    </citation>
    <scope>NUCLEOTIDE SEQUENCE [LARGE SCALE GENOMIC DNA]</scope>
    <source>
        <strain evidence="5">YIM B02567</strain>
    </source>
</reference>
<organism evidence="4 5">
    <name type="scientific">Chryseobacterium paridis</name>
    <dbReference type="NCBI Taxonomy" id="2800328"/>
    <lineage>
        <taxon>Bacteria</taxon>
        <taxon>Pseudomonadati</taxon>
        <taxon>Bacteroidota</taxon>
        <taxon>Flavobacteriia</taxon>
        <taxon>Flavobacteriales</taxon>
        <taxon>Weeksellaceae</taxon>
        <taxon>Chryseobacterium group</taxon>
        <taxon>Chryseobacterium</taxon>
    </lineage>
</organism>
<accession>A0ABS1FV78</accession>
<evidence type="ECO:0000259" key="3">
    <source>
        <dbReference type="Pfam" id="PF10017"/>
    </source>
</evidence>
<dbReference type="PANTHER" id="PTHR43397:SF1">
    <property type="entry name" value="ERGOTHIONEINE BIOSYNTHESIS PROTEIN 1"/>
    <property type="match status" value="1"/>
</dbReference>
<dbReference type="Gene3D" id="3.40.50.150">
    <property type="entry name" value="Vaccinia Virus protein VP39"/>
    <property type="match status" value="1"/>
</dbReference>
<keyword evidence="2" id="KW-0808">Transferase</keyword>